<dbReference type="SUPFAM" id="SSF102645">
    <property type="entry name" value="CoaB-like"/>
    <property type="match status" value="1"/>
</dbReference>
<dbReference type="RefSeq" id="XP_014183516.1">
    <property type="nucleotide sequence ID" value="XM_014328041.1"/>
</dbReference>
<dbReference type="Gene3D" id="3.40.50.10300">
    <property type="entry name" value="CoaB-like"/>
    <property type="match status" value="1"/>
</dbReference>
<dbReference type="KEGG" id="tasa:A1Q1_04608"/>
<evidence type="ECO:0000259" key="3">
    <source>
        <dbReference type="Pfam" id="PF04127"/>
    </source>
</evidence>
<dbReference type="Pfam" id="PF04127">
    <property type="entry name" value="DFP"/>
    <property type="match status" value="1"/>
</dbReference>
<name>J6FB56_TRIAS</name>
<feature type="domain" description="DNA/pantothenate metabolism flavoprotein C-terminal" evidence="3">
    <location>
        <begin position="190"/>
        <end position="281"/>
    </location>
</feature>
<dbReference type="GeneID" id="25988121"/>
<protein>
    <recommendedName>
        <fullName evidence="3">DNA/pantothenate metabolism flavoprotein C-terminal domain-containing protein</fullName>
    </recommendedName>
</protein>
<organism evidence="4 5">
    <name type="scientific">Trichosporon asahii var. asahii (strain ATCC 90039 / CBS 2479 / JCM 2466 / KCTC 7840 / NBRC 103889/ NCYC 2677 / UAMH 7654)</name>
    <name type="common">Yeast</name>
    <dbReference type="NCBI Taxonomy" id="1186058"/>
    <lineage>
        <taxon>Eukaryota</taxon>
        <taxon>Fungi</taxon>
        <taxon>Dikarya</taxon>
        <taxon>Basidiomycota</taxon>
        <taxon>Agaricomycotina</taxon>
        <taxon>Tremellomycetes</taxon>
        <taxon>Trichosporonales</taxon>
        <taxon>Trichosporonaceae</taxon>
        <taxon>Trichosporon</taxon>
    </lineage>
</organism>
<evidence type="ECO:0000313" key="4">
    <source>
        <dbReference type="EMBL" id="EJT52397.1"/>
    </source>
</evidence>
<comment type="caution">
    <text evidence="4">The sequence shown here is derived from an EMBL/GenBank/DDBJ whole genome shotgun (WGS) entry which is preliminary data.</text>
</comment>
<dbReference type="PANTHER" id="PTHR12290">
    <property type="entry name" value="CORNICHON-RELATED"/>
    <property type="match status" value="1"/>
</dbReference>
<sequence length="394" mass="44031">MSEADAPTSGTLAGREFTTDDYFNTQTPPAGLEEKTKRMHDFIHKWAAVPDKKLVVVTSGGTTVPLESNTVRFLDNFSAGTRGATSAEYFLKNGYAVIFLHRTHSLRPFSRHYSHSLNPFLDLLEIAPSSSPNAADGSEIRVQSEQALKLLPVLKAYNKAHEEGSLLGIEFQTVNDYLWLLRNVGQEMQPLQRRGMFYLAAAVSDFFLPEDRVAEHKIQSKKGSLSLEMDQVPKVLKPLVQEWTPEGYTVSFKNLLVPKAKAALSRYGHQLVIGNELHKRKHEVVFIERVSRAKSLGNPAIMGAETPPLRSTHPSSAALSSLALTDGGEQPEKEEFRETWLYLDKLAKGRVPGPDEFEPEIEEYIITELVKRHQDWINDAGPLKSRLAELAKGQ</sequence>
<dbReference type="Proteomes" id="UP000002748">
    <property type="component" value="Unassembled WGS sequence"/>
</dbReference>
<reference evidence="4 5" key="1">
    <citation type="journal article" date="2012" name="Eukaryot. Cell">
        <title>Draft genome sequence of CBS 2479, the standard type strain of Trichosporon asahii.</title>
        <authorList>
            <person name="Yang R.Y."/>
            <person name="Li H.T."/>
            <person name="Zhu H."/>
            <person name="Zhou G.P."/>
            <person name="Wang M."/>
            <person name="Wang L."/>
        </authorList>
    </citation>
    <scope>NUCLEOTIDE SEQUENCE [LARGE SCALE GENOMIC DNA]</scope>
    <source>
        <strain evidence="5">ATCC 90039 / CBS 2479 / JCM 2466 / KCTC 7840 / NCYC 2677 / UAMH 7654</strain>
    </source>
</reference>
<evidence type="ECO:0000313" key="5">
    <source>
        <dbReference type="Proteomes" id="UP000002748"/>
    </source>
</evidence>
<evidence type="ECO:0000256" key="1">
    <source>
        <dbReference type="ARBA" id="ARBA00005703"/>
    </source>
</evidence>
<dbReference type="GO" id="GO:0003824">
    <property type="term" value="F:catalytic activity"/>
    <property type="evidence" value="ECO:0007669"/>
    <property type="project" value="UniProtKB-ARBA"/>
</dbReference>
<dbReference type="VEuPathDB" id="FungiDB:A1Q1_04608"/>
<dbReference type="OrthoDB" id="70224at2759"/>
<dbReference type="EMBL" id="ALBS01000027">
    <property type="protein sequence ID" value="EJT52397.1"/>
    <property type="molecule type" value="Genomic_DNA"/>
</dbReference>
<dbReference type="InterPro" id="IPR035929">
    <property type="entry name" value="CoaB-like_sf"/>
</dbReference>
<accession>J6FB56</accession>
<dbReference type="InterPro" id="IPR007085">
    <property type="entry name" value="DNA/pantothenate-metab_flavo_C"/>
</dbReference>
<evidence type="ECO:0000256" key="2">
    <source>
        <dbReference type="SAM" id="MobiDB-lite"/>
    </source>
</evidence>
<comment type="similarity">
    <text evidence="1">Belongs to the PPC synthetase family.</text>
</comment>
<dbReference type="HOGENOM" id="CLU_042326_1_0_1"/>
<proteinExistence type="inferred from homology"/>
<gene>
    <name evidence="4" type="ORF">A1Q1_04608</name>
</gene>
<feature type="region of interest" description="Disordered" evidence="2">
    <location>
        <begin position="1"/>
        <end position="20"/>
    </location>
</feature>
<dbReference type="AlphaFoldDB" id="J6FB56"/>
<dbReference type="GO" id="GO:0015937">
    <property type="term" value="P:coenzyme A biosynthetic process"/>
    <property type="evidence" value="ECO:0007669"/>
    <property type="project" value="UniProtKB-ARBA"/>
</dbReference>